<dbReference type="SUPFAM" id="SSF48163">
    <property type="entry name" value="An anticodon-binding domain of class I aminoacyl-tRNA synthetases"/>
    <property type="match status" value="1"/>
</dbReference>
<feature type="short sequence motif" description="'KMSKS' region" evidence="7">
    <location>
        <begin position="247"/>
        <end position="251"/>
    </location>
</feature>
<comment type="subcellular location">
    <subcellularLocation>
        <location evidence="7">Cytoplasm</location>
    </subcellularLocation>
</comment>
<dbReference type="InterPro" id="IPR020058">
    <property type="entry name" value="Glu/Gln-tRNA-synth_Ib_cat-dom"/>
</dbReference>
<feature type="domain" description="Aminoacyl-tRNA synthetase class I anticodon-binding" evidence="9">
    <location>
        <begin position="394"/>
        <end position="460"/>
    </location>
</feature>
<evidence type="ECO:0000313" key="11">
    <source>
        <dbReference type="Proteomes" id="UP000249396"/>
    </source>
</evidence>
<feature type="short sequence motif" description="'HIGH' region" evidence="7">
    <location>
        <begin position="10"/>
        <end position="20"/>
    </location>
</feature>
<comment type="subunit">
    <text evidence="7">Monomer.</text>
</comment>
<reference evidence="10 11" key="1">
    <citation type="journal article" date="2018" name="Aquat. Microb. Ecol.">
        <title>Gammaproteobacterial methanotrophs dominate.</title>
        <authorList>
            <person name="Rissanen A.J."/>
            <person name="Saarenheimo J."/>
            <person name="Tiirola M."/>
            <person name="Peura S."/>
            <person name="Aalto S.L."/>
            <person name="Karvinen A."/>
            <person name="Nykanen H."/>
        </authorList>
    </citation>
    <scope>NUCLEOTIDE SEQUENCE [LARGE SCALE GENOMIC DNA]</scope>
    <source>
        <strain evidence="10">AMbin10</strain>
    </source>
</reference>
<organism evidence="10 11">
    <name type="scientific">Candidatus Methylumidiphilus alinenensis</name>
    <dbReference type="NCBI Taxonomy" id="2202197"/>
    <lineage>
        <taxon>Bacteria</taxon>
        <taxon>Pseudomonadati</taxon>
        <taxon>Pseudomonadota</taxon>
        <taxon>Gammaproteobacteria</taxon>
        <taxon>Methylococcales</taxon>
        <taxon>Candidatus Methylumidiphilus</taxon>
    </lineage>
</organism>
<protein>
    <recommendedName>
        <fullName evidence="7">Glutamate--tRNA ligase</fullName>
        <ecNumber evidence="7">6.1.1.17</ecNumber>
    </recommendedName>
    <alternativeName>
        <fullName evidence="7">Glutamyl-tRNA synthetase</fullName>
        <shortName evidence="7">GluRS</shortName>
    </alternativeName>
</protein>
<dbReference type="NCBIfam" id="TIGR00464">
    <property type="entry name" value="gltX_bact"/>
    <property type="match status" value="1"/>
</dbReference>
<proteinExistence type="inferred from homology"/>
<keyword evidence="6 7" id="KW-0030">Aminoacyl-tRNA synthetase</keyword>
<dbReference type="GO" id="GO:0004818">
    <property type="term" value="F:glutamate-tRNA ligase activity"/>
    <property type="evidence" value="ECO:0007669"/>
    <property type="project" value="UniProtKB-UniRule"/>
</dbReference>
<evidence type="ECO:0000256" key="6">
    <source>
        <dbReference type="ARBA" id="ARBA00023146"/>
    </source>
</evidence>
<dbReference type="InterPro" id="IPR020751">
    <property type="entry name" value="aa-tRNA-synth_I_codon-bd_sub2"/>
</dbReference>
<dbReference type="InterPro" id="IPR045462">
    <property type="entry name" value="aa-tRNA-synth_I_cd-bd"/>
</dbReference>
<keyword evidence="7" id="KW-0963">Cytoplasm</keyword>
<feature type="binding site" evidence="7">
    <location>
        <position position="250"/>
    </location>
    <ligand>
        <name>ATP</name>
        <dbReference type="ChEBI" id="CHEBI:30616"/>
    </ligand>
</feature>
<evidence type="ECO:0000256" key="2">
    <source>
        <dbReference type="ARBA" id="ARBA00022598"/>
    </source>
</evidence>
<keyword evidence="2 7" id="KW-0436">Ligase</keyword>
<evidence type="ECO:0000256" key="5">
    <source>
        <dbReference type="ARBA" id="ARBA00022917"/>
    </source>
</evidence>
<sequence>MNQTKTRFAPSPTGLLHLGNARTALLSALFGERFLLRIEDTDQERSRSEFVEELLDDMRWMGLAWDEGPQSAKANPDYFQSKRGEIYARYYDQLEREGLAYPCFCTATELEVSRKVQLSSGQPPRYNGKCGRLNPEDIERRLQKGLQATLRFRVPRNETVEFIDLVRGPQKFNTDDIGDFIIRRADGTPAFFFCNAIDDSLMGVTHVLRGEDHLSNTPRQLLIYQALGLPTPEYAHISLVLGDDGAPLSKRNGSRSLNQLREEGYFPLALLNMLARVGHHYENEGLMSFEELKKYFDIGHLGKSPSRFDITHLQHWQEEVVRVANDETLWIWLHKETQGLVPLQKQASFLDIVRTNCVFPSQADDWARILFTDELMPTMEIVNVARQAGEMFFLAALDAAITAGDDFNAFMAQLKNQSGAKGKALFMPLRAALSGRTDGPELAKLYQALEPHLLRKRLEEYAGVAG</sequence>
<dbReference type="InterPro" id="IPR049940">
    <property type="entry name" value="GluQ/Sye"/>
</dbReference>
<evidence type="ECO:0000259" key="8">
    <source>
        <dbReference type="Pfam" id="PF00749"/>
    </source>
</evidence>
<dbReference type="PANTHER" id="PTHR43311">
    <property type="entry name" value="GLUTAMATE--TRNA LIGASE"/>
    <property type="match status" value="1"/>
</dbReference>
<dbReference type="GO" id="GO:0000049">
    <property type="term" value="F:tRNA binding"/>
    <property type="evidence" value="ECO:0007669"/>
    <property type="project" value="InterPro"/>
</dbReference>
<gene>
    <name evidence="7" type="primary">gltX</name>
    <name evidence="10" type="ORF">DM484_17520</name>
</gene>
<name>A0A2W4SZR7_9GAMM</name>
<evidence type="ECO:0000313" key="10">
    <source>
        <dbReference type="EMBL" id="PZN75947.1"/>
    </source>
</evidence>
<dbReference type="SUPFAM" id="SSF52374">
    <property type="entry name" value="Nucleotidylyl transferase"/>
    <property type="match status" value="1"/>
</dbReference>
<dbReference type="EC" id="6.1.1.17" evidence="7"/>
<comment type="caution">
    <text evidence="7">Lacks conserved residue(s) required for the propagation of feature annotation.</text>
</comment>
<dbReference type="PRINTS" id="PR00987">
    <property type="entry name" value="TRNASYNTHGLU"/>
</dbReference>
<keyword evidence="5 7" id="KW-0648">Protein biosynthesis</keyword>
<dbReference type="AlphaFoldDB" id="A0A2W4SZR7"/>
<evidence type="ECO:0000259" key="9">
    <source>
        <dbReference type="Pfam" id="PF19269"/>
    </source>
</evidence>
<dbReference type="Pfam" id="PF19269">
    <property type="entry name" value="Anticodon_2"/>
    <property type="match status" value="1"/>
</dbReference>
<comment type="function">
    <text evidence="7">Catalyzes the attachment of glutamate to tRNA(Glu) in a two-step reaction: glutamate is first activated by ATP to form Glu-AMP and then transferred to the acceptor end of tRNA(Glu).</text>
</comment>
<feature type="domain" description="Glutamyl/glutaminyl-tRNA synthetase class Ib catalytic" evidence="8">
    <location>
        <begin position="5"/>
        <end position="314"/>
    </location>
</feature>
<dbReference type="Proteomes" id="UP000249396">
    <property type="component" value="Unassembled WGS sequence"/>
</dbReference>
<dbReference type="InterPro" id="IPR000924">
    <property type="entry name" value="Glu/Gln-tRNA-synth"/>
</dbReference>
<dbReference type="GO" id="GO:0005829">
    <property type="term" value="C:cytosol"/>
    <property type="evidence" value="ECO:0007669"/>
    <property type="project" value="TreeGrafter"/>
</dbReference>
<dbReference type="InterPro" id="IPR008925">
    <property type="entry name" value="aa_tRNA-synth_I_cd-bd_sf"/>
</dbReference>
<dbReference type="PROSITE" id="PS00178">
    <property type="entry name" value="AA_TRNA_LIGASE_I"/>
    <property type="match status" value="1"/>
</dbReference>
<dbReference type="Gene3D" id="3.40.50.620">
    <property type="entry name" value="HUPs"/>
    <property type="match status" value="1"/>
</dbReference>
<dbReference type="InterPro" id="IPR004527">
    <property type="entry name" value="Glu-tRNA-ligase_bac/mito"/>
</dbReference>
<dbReference type="InterPro" id="IPR001412">
    <property type="entry name" value="aa-tRNA-synth_I_CS"/>
</dbReference>
<accession>A0A2W4SZR7</accession>
<dbReference type="GO" id="GO:0006424">
    <property type="term" value="P:glutamyl-tRNA aminoacylation"/>
    <property type="evidence" value="ECO:0007669"/>
    <property type="project" value="UniProtKB-UniRule"/>
</dbReference>
<dbReference type="Pfam" id="PF00749">
    <property type="entry name" value="tRNA-synt_1c"/>
    <property type="match status" value="1"/>
</dbReference>
<evidence type="ECO:0000256" key="1">
    <source>
        <dbReference type="ARBA" id="ARBA00007894"/>
    </source>
</evidence>
<evidence type="ECO:0000256" key="3">
    <source>
        <dbReference type="ARBA" id="ARBA00022741"/>
    </source>
</evidence>
<dbReference type="InterPro" id="IPR014729">
    <property type="entry name" value="Rossmann-like_a/b/a_fold"/>
</dbReference>
<dbReference type="GO" id="GO:0005524">
    <property type="term" value="F:ATP binding"/>
    <property type="evidence" value="ECO:0007669"/>
    <property type="project" value="UniProtKB-UniRule"/>
</dbReference>
<comment type="similarity">
    <text evidence="1 7">Belongs to the class-I aminoacyl-tRNA synthetase family. Glutamate--tRNA ligase type 1 subfamily.</text>
</comment>
<evidence type="ECO:0000256" key="4">
    <source>
        <dbReference type="ARBA" id="ARBA00022840"/>
    </source>
</evidence>
<dbReference type="Gene3D" id="1.10.10.350">
    <property type="match status" value="1"/>
</dbReference>
<evidence type="ECO:0000256" key="7">
    <source>
        <dbReference type="HAMAP-Rule" id="MF_00022"/>
    </source>
</evidence>
<comment type="caution">
    <text evidence="10">The sequence shown here is derived from an EMBL/GenBank/DDBJ whole genome shotgun (WGS) entry which is preliminary data.</text>
</comment>
<comment type="catalytic activity">
    <reaction evidence="7">
        <text>tRNA(Glu) + L-glutamate + ATP = L-glutamyl-tRNA(Glu) + AMP + diphosphate</text>
        <dbReference type="Rhea" id="RHEA:23540"/>
        <dbReference type="Rhea" id="RHEA-COMP:9663"/>
        <dbReference type="Rhea" id="RHEA-COMP:9680"/>
        <dbReference type="ChEBI" id="CHEBI:29985"/>
        <dbReference type="ChEBI" id="CHEBI:30616"/>
        <dbReference type="ChEBI" id="CHEBI:33019"/>
        <dbReference type="ChEBI" id="CHEBI:78442"/>
        <dbReference type="ChEBI" id="CHEBI:78520"/>
        <dbReference type="ChEBI" id="CHEBI:456215"/>
        <dbReference type="EC" id="6.1.1.17"/>
    </reaction>
</comment>
<dbReference type="HAMAP" id="MF_00022">
    <property type="entry name" value="Glu_tRNA_synth_type1"/>
    <property type="match status" value="1"/>
</dbReference>
<keyword evidence="3 7" id="KW-0547">Nucleotide-binding</keyword>
<keyword evidence="4 7" id="KW-0067">ATP-binding</keyword>
<dbReference type="PANTHER" id="PTHR43311:SF2">
    <property type="entry name" value="GLUTAMATE--TRNA LIGASE, MITOCHONDRIAL-RELATED"/>
    <property type="match status" value="1"/>
</dbReference>
<dbReference type="EMBL" id="QJPH01000370">
    <property type="protein sequence ID" value="PZN75947.1"/>
    <property type="molecule type" value="Genomic_DNA"/>
</dbReference>